<dbReference type="RefSeq" id="WP_313873461.1">
    <property type="nucleotide sequence ID" value="NZ_JAVBIK010000001.1"/>
</dbReference>
<gene>
    <name evidence="6" type="ORF">RAE19_02640</name>
</gene>
<dbReference type="InterPro" id="IPR029787">
    <property type="entry name" value="Nucleotide_cyclase"/>
</dbReference>
<keyword evidence="6" id="KW-0808">Transferase</keyword>
<dbReference type="EMBL" id="JAVBIK010000001">
    <property type="protein sequence ID" value="MDT7517648.1"/>
    <property type="molecule type" value="Genomic_DNA"/>
</dbReference>
<dbReference type="InterPro" id="IPR000160">
    <property type="entry name" value="GGDEF_dom"/>
</dbReference>
<feature type="domain" description="Response regulatory" evidence="4">
    <location>
        <begin position="146"/>
        <end position="263"/>
    </location>
</feature>
<dbReference type="Proteomes" id="UP001321700">
    <property type="component" value="Unassembled WGS sequence"/>
</dbReference>
<dbReference type="PANTHER" id="PTHR45138:SF9">
    <property type="entry name" value="DIGUANYLATE CYCLASE DGCM-RELATED"/>
    <property type="match status" value="1"/>
</dbReference>
<dbReference type="GO" id="GO:0052621">
    <property type="term" value="F:diguanylate cyclase activity"/>
    <property type="evidence" value="ECO:0007669"/>
    <property type="project" value="UniProtKB-EC"/>
</dbReference>
<dbReference type="InterPro" id="IPR011006">
    <property type="entry name" value="CheY-like_superfamily"/>
</dbReference>
<dbReference type="NCBIfam" id="TIGR00254">
    <property type="entry name" value="GGDEF"/>
    <property type="match status" value="1"/>
</dbReference>
<comment type="catalytic activity">
    <reaction evidence="2">
        <text>2 GTP = 3',3'-c-di-GMP + 2 diphosphate</text>
        <dbReference type="Rhea" id="RHEA:24898"/>
        <dbReference type="ChEBI" id="CHEBI:33019"/>
        <dbReference type="ChEBI" id="CHEBI:37565"/>
        <dbReference type="ChEBI" id="CHEBI:58805"/>
        <dbReference type="EC" id="2.7.7.65"/>
    </reaction>
</comment>
<protein>
    <recommendedName>
        <fullName evidence="1">diguanylate cyclase</fullName>
        <ecNumber evidence="1">2.7.7.65</ecNumber>
    </recommendedName>
</protein>
<dbReference type="EC" id="2.7.7.65" evidence="1"/>
<dbReference type="PROSITE" id="PS50110">
    <property type="entry name" value="RESPONSE_REGULATORY"/>
    <property type="match status" value="2"/>
</dbReference>
<dbReference type="Pfam" id="PF00072">
    <property type="entry name" value="Response_reg"/>
    <property type="match status" value="2"/>
</dbReference>
<dbReference type="SUPFAM" id="SSF52172">
    <property type="entry name" value="CheY-like"/>
    <property type="match status" value="2"/>
</dbReference>
<dbReference type="InterPro" id="IPR001789">
    <property type="entry name" value="Sig_transdc_resp-reg_receiver"/>
</dbReference>
<feature type="domain" description="GGDEF" evidence="5">
    <location>
        <begin position="306"/>
        <end position="433"/>
    </location>
</feature>
<evidence type="ECO:0000256" key="2">
    <source>
        <dbReference type="ARBA" id="ARBA00034247"/>
    </source>
</evidence>
<accession>A0ABU3KJU5</accession>
<name>A0ABU3KJU5_9BURK</name>
<proteinExistence type="predicted"/>
<evidence type="ECO:0000313" key="6">
    <source>
        <dbReference type="EMBL" id="MDT7517648.1"/>
    </source>
</evidence>
<dbReference type="InterPro" id="IPR043128">
    <property type="entry name" value="Rev_trsase/Diguanyl_cyclase"/>
</dbReference>
<evidence type="ECO:0000256" key="3">
    <source>
        <dbReference type="PROSITE-ProRule" id="PRU00169"/>
    </source>
</evidence>
<dbReference type="Gene3D" id="3.40.50.2300">
    <property type="match status" value="2"/>
</dbReference>
<evidence type="ECO:0000313" key="7">
    <source>
        <dbReference type="Proteomes" id="UP001321700"/>
    </source>
</evidence>
<comment type="caution">
    <text evidence="6">The sequence shown here is derived from an EMBL/GenBank/DDBJ whole genome shotgun (WGS) entry which is preliminary data.</text>
</comment>
<sequence>MKTSLRHSFRPARAATMPPGKSCVLIVEDQRALSEMLTSMVKKAWQCTVLTAYSLAEANALLEQHGHEIFAAVCDANLPDAPYGEVFELIAAKHIPAIALTGTITKDIRNMMTQGLIVDYVLKKGLPSFEYAVQWLSRLIRNAGLKVLVADDSPSSLEVIRRMLSMQGLNVQIAHNGREALAVLAAQPDIKLALVDYNMPVVDGFEFVTEARRTMGKERLAIIGISGENHSDISARFLKHGANDFMSKPYSFEEMTCRVNQNLEMLELVDRLHHLANVDSLTGLYNRRHFFEQGGIRHGFAKNAAKPVVVAMLDIDYFKSINDRFGHANGDIVIRFVADYLRKHFPDALVARIGGEEFALFSESHTVEVLRPRLEAFRELLPLNTAEGIPEEIKVTISIGIHGGHDDNLNALLHVADQRLYEAKAQGRNRLVG</sequence>
<dbReference type="PANTHER" id="PTHR45138">
    <property type="entry name" value="REGULATORY COMPONENTS OF SENSORY TRANSDUCTION SYSTEM"/>
    <property type="match status" value="1"/>
</dbReference>
<feature type="modified residue" description="4-aspartylphosphate" evidence="3">
    <location>
        <position position="196"/>
    </location>
</feature>
<evidence type="ECO:0000256" key="1">
    <source>
        <dbReference type="ARBA" id="ARBA00012528"/>
    </source>
</evidence>
<keyword evidence="3" id="KW-0597">Phosphoprotein</keyword>
<feature type="modified residue" description="4-aspartylphosphate" evidence="3">
    <location>
        <position position="75"/>
    </location>
</feature>
<evidence type="ECO:0000259" key="5">
    <source>
        <dbReference type="PROSITE" id="PS50887"/>
    </source>
</evidence>
<evidence type="ECO:0000259" key="4">
    <source>
        <dbReference type="PROSITE" id="PS50110"/>
    </source>
</evidence>
<dbReference type="CDD" id="cd01949">
    <property type="entry name" value="GGDEF"/>
    <property type="match status" value="1"/>
</dbReference>
<dbReference type="SMART" id="SM00448">
    <property type="entry name" value="REC"/>
    <property type="match status" value="2"/>
</dbReference>
<reference evidence="6 7" key="1">
    <citation type="submission" date="2023-08" db="EMBL/GenBank/DDBJ databases">
        <title>Rhodoferax potami sp. nov. and Rhodoferax mekongensis sp. nov., isolated from the Mekong River in Thailand.</title>
        <authorList>
            <person name="Kitikhun S."/>
            <person name="Charoenyingcharoen P."/>
            <person name="Siriarchawattana P."/>
            <person name="Likhitrattanapisal S."/>
            <person name="Nilsakha T."/>
            <person name="Chanpet A."/>
            <person name="Rattanawaree P."/>
            <person name="Ingsriswang S."/>
        </authorList>
    </citation>
    <scope>NUCLEOTIDE SEQUENCE [LARGE SCALE GENOMIC DNA]</scope>
    <source>
        <strain evidence="6 7">TBRC 17660</strain>
    </source>
</reference>
<feature type="domain" description="Response regulatory" evidence="4">
    <location>
        <begin position="23"/>
        <end position="139"/>
    </location>
</feature>
<dbReference type="SUPFAM" id="SSF55073">
    <property type="entry name" value="Nucleotide cyclase"/>
    <property type="match status" value="1"/>
</dbReference>
<organism evidence="6 7">
    <name type="scientific">Rhodoferax potami</name>
    <dbReference type="NCBI Taxonomy" id="3068338"/>
    <lineage>
        <taxon>Bacteria</taxon>
        <taxon>Pseudomonadati</taxon>
        <taxon>Pseudomonadota</taxon>
        <taxon>Betaproteobacteria</taxon>
        <taxon>Burkholderiales</taxon>
        <taxon>Comamonadaceae</taxon>
        <taxon>Rhodoferax</taxon>
    </lineage>
</organism>
<keyword evidence="7" id="KW-1185">Reference proteome</keyword>
<dbReference type="SMART" id="SM00267">
    <property type="entry name" value="GGDEF"/>
    <property type="match status" value="1"/>
</dbReference>
<keyword evidence="6" id="KW-0548">Nucleotidyltransferase</keyword>
<dbReference type="Gene3D" id="3.30.70.270">
    <property type="match status" value="1"/>
</dbReference>
<dbReference type="PROSITE" id="PS50887">
    <property type="entry name" value="GGDEF"/>
    <property type="match status" value="1"/>
</dbReference>
<dbReference type="Pfam" id="PF00990">
    <property type="entry name" value="GGDEF"/>
    <property type="match status" value="1"/>
</dbReference>
<dbReference type="InterPro" id="IPR050469">
    <property type="entry name" value="Diguanylate_Cyclase"/>
</dbReference>